<dbReference type="GO" id="GO:0000712">
    <property type="term" value="P:resolution of meiotic recombination intermediates"/>
    <property type="evidence" value="ECO:0007669"/>
    <property type="project" value="TreeGrafter"/>
</dbReference>
<feature type="compositionally biased region" description="Low complexity" evidence="2">
    <location>
        <begin position="404"/>
        <end position="418"/>
    </location>
</feature>
<protein>
    <submittedName>
        <fullName evidence="5">Ankyrin repeat and LEM domain-containing protein 1</fullName>
    </submittedName>
</protein>
<dbReference type="Proteomes" id="UP000515152">
    <property type="component" value="Chromosome 10"/>
</dbReference>
<dbReference type="PANTHER" id="PTHR46427">
    <property type="entry name" value="ANKYRIN REPEAT AND LEM DOMAIN-CONTAINING PROTEIN 1"/>
    <property type="match status" value="1"/>
</dbReference>
<keyword evidence="4" id="KW-1185">Reference proteome</keyword>
<dbReference type="InterPro" id="IPR002110">
    <property type="entry name" value="Ankyrin_rpt"/>
</dbReference>
<dbReference type="InterPro" id="IPR011015">
    <property type="entry name" value="LEM/LEM-like_dom_sf"/>
</dbReference>
<organism evidence="4 5">
    <name type="scientific">Clupea harengus</name>
    <name type="common">Atlantic herring</name>
    <dbReference type="NCBI Taxonomy" id="7950"/>
    <lineage>
        <taxon>Eukaryota</taxon>
        <taxon>Metazoa</taxon>
        <taxon>Chordata</taxon>
        <taxon>Craniata</taxon>
        <taxon>Vertebrata</taxon>
        <taxon>Euteleostomi</taxon>
        <taxon>Actinopterygii</taxon>
        <taxon>Neopterygii</taxon>
        <taxon>Teleostei</taxon>
        <taxon>Clupei</taxon>
        <taxon>Clupeiformes</taxon>
        <taxon>Clupeoidei</taxon>
        <taxon>Clupeidae</taxon>
        <taxon>Clupea</taxon>
    </lineage>
</organism>
<dbReference type="InterPro" id="IPR036770">
    <property type="entry name" value="Ankyrin_rpt-contain_sf"/>
</dbReference>
<dbReference type="SMART" id="SM00540">
    <property type="entry name" value="LEM"/>
    <property type="match status" value="1"/>
</dbReference>
<dbReference type="GO" id="GO:0005654">
    <property type="term" value="C:nucleoplasm"/>
    <property type="evidence" value="ECO:0007669"/>
    <property type="project" value="TreeGrafter"/>
</dbReference>
<feature type="domain" description="LEM" evidence="3">
    <location>
        <begin position="873"/>
        <end position="917"/>
    </location>
</feature>
<dbReference type="SMART" id="SM00248">
    <property type="entry name" value="ANK"/>
    <property type="match status" value="3"/>
</dbReference>
<dbReference type="CDD" id="cd12934">
    <property type="entry name" value="LEM"/>
    <property type="match status" value="1"/>
</dbReference>
<dbReference type="SUPFAM" id="SSF48403">
    <property type="entry name" value="Ankyrin repeat"/>
    <property type="match status" value="1"/>
</dbReference>
<feature type="compositionally biased region" description="Polar residues" evidence="2">
    <location>
        <begin position="315"/>
        <end position="327"/>
    </location>
</feature>
<dbReference type="GO" id="GO:0000724">
    <property type="term" value="P:double-strand break repair via homologous recombination"/>
    <property type="evidence" value="ECO:0007669"/>
    <property type="project" value="TreeGrafter"/>
</dbReference>
<dbReference type="InterPro" id="IPR003887">
    <property type="entry name" value="LEM_dom"/>
</dbReference>
<dbReference type="CTD" id="126549"/>
<gene>
    <name evidence="5" type="primary">ankle1</name>
</gene>
<name>A0A6P3VXD3_CLUHA</name>
<dbReference type="GO" id="GO:0005737">
    <property type="term" value="C:cytoplasm"/>
    <property type="evidence" value="ECO:0007669"/>
    <property type="project" value="TreeGrafter"/>
</dbReference>
<feature type="region of interest" description="Disordered" evidence="2">
    <location>
        <begin position="308"/>
        <end position="327"/>
    </location>
</feature>
<accession>A0A6P3VXD3</accession>
<dbReference type="KEGG" id="char:105900926"/>
<dbReference type="PROSITE" id="PS50297">
    <property type="entry name" value="ANK_REP_REGION"/>
    <property type="match status" value="1"/>
</dbReference>
<evidence type="ECO:0000259" key="3">
    <source>
        <dbReference type="PROSITE" id="PS50954"/>
    </source>
</evidence>
<dbReference type="Pfam" id="PF22945">
    <property type="entry name" value="LEM-3_GIY-YIG"/>
    <property type="match status" value="1"/>
</dbReference>
<dbReference type="GO" id="GO:0004520">
    <property type="term" value="F:DNA endonuclease activity"/>
    <property type="evidence" value="ECO:0007669"/>
    <property type="project" value="TreeGrafter"/>
</dbReference>
<reference evidence="5" key="1">
    <citation type="submission" date="2025-08" db="UniProtKB">
        <authorList>
            <consortium name="RefSeq"/>
        </authorList>
    </citation>
    <scope>IDENTIFICATION</scope>
</reference>
<feature type="region of interest" description="Disordered" evidence="2">
    <location>
        <begin position="391"/>
        <end position="418"/>
    </location>
</feature>
<dbReference type="PROSITE" id="PS50954">
    <property type="entry name" value="LEM"/>
    <property type="match status" value="1"/>
</dbReference>
<feature type="repeat" description="ANK" evidence="1">
    <location>
        <begin position="73"/>
        <end position="105"/>
    </location>
</feature>
<evidence type="ECO:0000313" key="5">
    <source>
        <dbReference type="RefSeq" id="XP_012683761.2"/>
    </source>
</evidence>
<dbReference type="AlphaFoldDB" id="A0A6P3VXD3"/>
<dbReference type="SUPFAM" id="SSF63451">
    <property type="entry name" value="LEM domain"/>
    <property type="match status" value="1"/>
</dbReference>
<feature type="region of interest" description="Disordered" evidence="2">
    <location>
        <begin position="754"/>
        <end position="773"/>
    </location>
</feature>
<keyword evidence="1" id="KW-0040">ANK repeat</keyword>
<dbReference type="CDD" id="cd10454">
    <property type="entry name" value="GIY-YIG_COG3680_Meta"/>
    <property type="match status" value="1"/>
</dbReference>
<dbReference type="Gene3D" id="1.10.720.40">
    <property type="match status" value="1"/>
</dbReference>
<proteinExistence type="predicted"/>
<dbReference type="PROSITE" id="PS50088">
    <property type="entry name" value="ANK_REPEAT"/>
    <property type="match status" value="2"/>
</dbReference>
<evidence type="ECO:0000313" key="4">
    <source>
        <dbReference type="Proteomes" id="UP000515152"/>
    </source>
</evidence>
<dbReference type="RefSeq" id="XP_012683761.2">
    <property type="nucleotide sequence ID" value="XM_012828307.2"/>
</dbReference>
<dbReference type="GeneID" id="105900926"/>
<feature type="repeat" description="ANK" evidence="1">
    <location>
        <begin position="37"/>
        <end position="72"/>
    </location>
</feature>
<dbReference type="PANTHER" id="PTHR46427:SF1">
    <property type="entry name" value="ANKYRIN REPEAT AND LEM DOMAIN-CONTAINING PROTEIN 1"/>
    <property type="match status" value="1"/>
</dbReference>
<evidence type="ECO:0000256" key="2">
    <source>
        <dbReference type="SAM" id="MobiDB-lite"/>
    </source>
</evidence>
<dbReference type="OrthoDB" id="1601181at2759"/>
<feature type="region of interest" description="Disordered" evidence="2">
    <location>
        <begin position="472"/>
        <end position="501"/>
    </location>
</feature>
<dbReference type="Pfam" id="PF03020">
    <property type="entry name" value="LEM"/>
    <property type="match status" value="1"/>
</dbReference>
<feature type="region of interest" description="Disordered" evidence="2">
    <location>
        <begin position="270"/>
        <end position="296"/>
    </location>
</feature>
<sequence>MLSEAASQLCKALSNEDPRSVQSLLYQGANPNFILEKGVAAVHLAVGKESEKGIRCLKLILQHGADPNLRSSEELTPLHIAALWGCYQNLKLLLKNGGNPNLKDQDGNKAGDLAEQQDNRRCALLLSEHESQAAQAEVEDFPKFQYSVYSGQAGRDRSYCSAVDEYSITSHGMSMLSDFGEEALSSTRRSSSLNFSGVSGRPSCRGANRLELSEVSELSGPQDSVWDFEPPPVLSSTRVSFAGIRDHSVLPVLQEDVAFTDRRTLHYEHVGHRATDALPPPHPSAGSSRRDSRKSVSFKDVDEYFPVFDAESPRQRPTQESSESCDSTVDFSDYSEFFNSERMATVLHHQGIDVTSPDHVFVFYRDDASTDFEKTVLGCWPTEQETQNAVFTDSDPKSQAHPPSSSGGSSSENSQYSSCDSEEYKSAIGVSLFQKDGSSVEDVCGSTEEEKCSLKCTATELQSERVSLHNGADCFQPKTPSNRQAGLDVPKSETDSRQVRHGACVGAESTAPVAEITEMMSNLPFGRKMSKCELFSPRGKELQSGDCDMVASPFVTGRTRSRLSRCSQRTSQSSSSLSSLSLFEVSLPTPTRMCRPTRSQDSPADLKHTVGDVYCASPFPGGRYGGTLNSGYSQSQTETLRADQYSASYDGLSQADTVILSDSMADTFILAKTTSEKVTPHPFGITKGDALAADLGKEEVANGDEFITDDLSSSIENGSDWRMGSLSLSQTATRKGNKKSVEDSWITDVESQTSSLASVCTPQNPPDTSGTGCTPRYSMSRLSGHCRPQSLANLSYTPGGRPHLVDVDEPVEYLYTDEEEGHELIETHVPPTANTSISSNISSTTCDETVLYDWRSYKMSPSKGKENVEPDDDKEFKGLTDKVLRKKLVELGEAPGPITNRTRPVYIERLRRLQQETTSQPQSVQCNTDFSPELRRALHTFILPNSKFDEHILCEQFDRPDQNKKWREGVIKSSFNYLLLDPRVTNNLPFRSQSMTPKECFQTFVSAIFYVGKGKRSRPYSHMYEALDYYRGDKTSKKLCSKVKHILAVWNAERGVISLHCFQNVIPVEAYTREACMVDAIGVKMLTNQKRGDYYGVVSTWAAKRKRELGVHLLYRAMQIFLAEGERQLRPADIRVGH</sequence>
<evidence type="ECO:0000256" key="1">
    <source>
        <dbReference type="PROSITE-ProRule" id="PRU00023"/>
    </source>
</evidence>
<dbReference type="Gene3D" id="1.25.40.20">
    <property type="entry name" value="Ankyrin repeat-containing domain"/>
    <property type="match status" value="1"/>
</dbReference>
<dbReference type="Pfam" id="PF12796">
    <property type="entry name" value="Ank_2"/>
    <property type="match status" value="1"/>
</dbReference>
<dbReference type="InterPro" id="IPR034998">
    <property type="entry name" value="ANKLE1"/>
</dbReference>
<feature type="compositionally biased region" description="Polar residues" evidence="2">
    <location>
        <begin position="754"/>
        <end position="772"/>
    </location>
</feature>